<keyword evidence="11" id="KW-0115">cAMP biosynthesis</keyword>
<gene>
    <name evidence="20" type="ORF">MAXJ12_27788</name>
</gene>
<keyword evidence="7" id="KW-0547">Nucleotide-binding</keyword>
<dbReference type="Proteomes" id="UP000003250">
    <property type="component" value="Unassembled WGS sequence"/>
</dbReference>
<dbReference type="GO" id="GO:0004383">
    <property type="term" value="F:guanylate cyclase activity"/>
    <property type="evidence" value="ECO:0007669"/>
    <property type="project" value="TreeGrafter"/>
</dbReference>
<protein>
    <recommendedName>
        <fullName evidence="4">Adenylate cyclase</fullName>
        <ecNumber evidence="3">4.6.1.1</ecNumber>
    </recommendedName>
    <alternativeName>
        <fullName evidence="14">ATP pyrophosphate-lyase</fullName>
    </alternativeName>
    <alternativeName>
        <fullName evidence="15">Adenylyl cyclase</fullName>
    </alternativeName>
</protein>
<evidence type="ECO:0000256" key="12">
    <source>
        <dbReference type="ARBA" id="ARBA00023136"/>
    </source>
</evidence>
<keyword evidence="13 17" id="KW-0456">Lyase</keyword>
<evidence type="ECO:0000256" key="17">
    <source>
        <dbReference type="RuleBase" id="RU000405"/>
    </source>
</evidence>
<dbReference type="GO" id="GO:0007168">
    <property type="term" value="P:receptor guanylyl cyclase signaling pathway"/>
    <property type="evidence" value="ECO:0007669"/>
    <property type="project" value="TreeGrafter"/>
</dbReference>
<evidence type="ECO:0000313" key="21">
    <source>
        <dbReference type="Proteomes" id="UP000003250"/>
    </source>
</evidence>
<dbReference type="SMART" id="SM00044">
    <property type="entry name" value="CYCc"/>
    <property type="match status" value="1"/>
</dbReference>
<evidence type="ECO:0000313" key="20">
    <source>
        <dbReference type="EMBL" id="EHK53918.1"/>
    </source>
</evidence>
<evidence type="ECO:0000256" key="5">
    <source>
        <dbReference type="ARBA" id="ARBA00022692"/>
    </source>
</evidence>
<comment type="similarity">
    <text evidence="17">Belongs to the adenylyl cyclase class-4/guanylyl cyclase family.</text>
</comment>
<dbReference type="PROSITE" id="PS50125">
    <property type="entry name" value="GUANYLATE_CYCLASE_2"/>
    <property type="match status" value="1"/>
</dbReference>
<comment type="subunit">
    <text evidence="16">Homodimer. Can also exist as monomer.</text>
</comment>
<dbReference type="GO" id="GO:0005886">
    <property type="term" value="C:plasma membrane"/>
    <property type="evidence" value="ECO:0007669"/>
    <property type="project" value="TreeGrafter"/>
</dbReference>
<evidence type="ECO:0000256" key="2">
    <source>
        <dbReference type="ARBA" id="ARBA00004370"/>
    </source>
</evidence>
<evidence type="ECO:0000256" key="14">
    <source>
        <dbReference type="ARBA" id="ARBA00032597"/>
    </source>
</evidence>
<feature type="transmembrane region" description="Helical" evidence="18">
    <location>
        <begin position="20"/>
        <end position="40"/>
    </location>
</feature>
<dbReference type="GO" id="GO:0046872">
    <property type="term" value="F:metal ion binding"/>
    <property type="evidence" value="ECO:0007669"/>
    <property type="project" value="UniProtKB-KW"/>
</dbReference>
<dbReference type="AlphaFoldDB" id="H0HZC1"/>
<dbReference type="FunFam" id="3.30.70.1230:FF:000033">
    <property type="entry name" value="Adenylate cyclase"/>
    <property type="match status" value="1"/>
</dbReference>
<comment type="subcellular location">
    <subcellularLocation>
        <location evidence="2">Membrane</location>
    </subcellularLocation>
</comment>
<dbReference type="InterPro" id="IPR050401">
    <property type="entry name" value="Cyclic_nucleotide_synthase"/>
</dbReference>
<evidence type="ECO:0000256" key="15">
    <source>
        <dbReference type="ARBA" id="ARBA00032637"/>
    </source>
</evidence>
<dbReference type="PANTHER" id="PTHR11920">
    <property type="entry name" value="GUANYLYL CYCLASE"/>
    <property type="match status" value="1"/>
</dbReference>
<dbReference type="Gene3D" id="3.30.70.1230">
    <property type="entry name" value="Nucleotide cyclase"/>
    <property type="match status" value="1"/>
</dbReference>
<dbReference type="CDD" id="cd07302">
    <property type="entry name" value="CHD"/>
    <property type="match status" value="1"/>
</dbReference>
<dbReference type="PANTHER" id="PTHR11920:SF335">
    <property type="entry name" value="GUANYLATE CYCLASE"/>
    <property type="match status" value="1"/>
</dbReference>
<dbReference type="EC" id="4.6.1.1" evidence="3"/>
<feature type="domain" description="Guanylate cyclase" evidence="19">
    <location>
        <begin position="124"/>
        <end position="251"/>
    </location>
</feature>
<dbReference type="InterPro" id="IPR048432">
    <property type="entry name" value="MASE7"/>
</dbReference>
<keyword evidence="8" id="KW-0067">ATP-binding</keyword>
<evidence type="ECO:0000256" key="16">
    <source>
        <dbReference type="ARBA" id="ARBA00064436"/>
    </source>
</evidence>
<comment type="catalytic activity">
    <reaction evidence="1">
        <text>ATP = 3',5'-cyclic AMP + diphosphate</text>
        <dbReference type="Rhea" id="RHEA:15389"/>
        <dbReference type="ChEBI" id="CHEBI:30616"/>
        <dbReference type="ChEBI" id="CHEBI:33019"/>
        <dbReference type="ChEBI" id="CHEBI:58165"/>
        <dbReference type="EC" id="4.6.1.1"/>
    </reaction>
</comment>
<dbReference type="SUPFAM" id="SSF55073">
    <property type="entry name" value="Nucleotide cyclase"/>
    <property type="match status" value="1"/>
</dbReference>
<keyword evidence="6" id="KW-0479">Metal-binding</keyword>
<accession>H0HZC1</accession>
<feature type="transmembrane region" description="Helical" evidence="18">
    <location>
        <begin position="52"/>
        <end position="75"/>
    </location>
</feature>
<reference evidence="20 21" key="1">
    <citation type="journal article" date="2012" name="J. Bacteriol.">
        <title>Draft Genome Sequence of Mesorhizobium alhagi CCNWXJ12-2T, a Novel Salt-Resistant Species Isolated from the Desert of Northwestern China.</title>
        <authorList>
            <person name="Zhou M."/>
            <person name="Chen W."/>
            <person name="Chen H."/>
            <person name="Wei G."/>
        </authorList>
    </citation>
    <scope>NUCLEOTIDE SEQUENCE [LARGE SCALE GENOMIC DNA]</scope>
    <source>
        <strain evidence="20 21">CCNWXJ12-2</strain>
    </source>
</reference>
<dbReference type="EMBL" id="AHAM01000247">
    <property type="protein sequence ID" value="EHK53918.1"/>
    <property type="molecule type" value="Genomic_DNA"/>
</dbReference>
<organism evidence="20 21">
    <name type="scientific">Mesorhizobium alhagi CCNWXJ12-2</name>
    <dbReference type="NCBI Taxonomy" id="1107882"/>
    <lineage>
        <taxon>Bacteria</taxon>
        <taxon>Pseudomonadati</taxon>
        <taxon>Pseudomonadota</taxon>
        <taxon>Alphaproteobacteria</taxon>
        <taxon>Hyphomicrobiales</taxon>
        <taxon>Phyllobacteriaceae</taxon>
        <taxon>Allomesorhizobium</taxon>
    </lineage>
</organism>
<evidence type="ECO:0000256" key="18">
    <source>
        <dbReference type="SAM" id="Phobius"/>
    </source>
</evidence>
<evidence type="ECO:0000256" key="6">
    <source>
        <dbReference type="ARBA" id="ARBA00022723"/>
    </source>
</evidence>
<evidence type="ECO:0000256" key="7">
    <source>
        <dbReference type="ARBA" id="ARBA00022741"/>
    </source>
</evidence>
<evidence type="ECO:0000256" key="8">
    <source>
        <dbReference type="ARBA" id="ARBA00022840"/>
    </source>
</evidence>
<dbReference type="GO" id="GO:0005524">
    <property type="term" value="F:ATP binding"/>
    <property type="evidence" value="ECO:0007669"/>
    <property type="project" value="UniProtKB-KW"/>
</dbReference>
<evidence type="ECO:0000256" key="4">
    <source>
        <dbReference type="ARBA" id="ARBA00021420"/>
    </source>
</evidence>
<dbReference type="GO" id="GO:0004016">
    <property type="term" value="F:adenylate cyclase activity"/>
    <property type="evidence" value="ECO:0007669"/>
    <property type="project" value="UniProtKB-EC"/>
</dbReference>
<dbReference type="InterPro" id="IPR018297">
    <property type="entry name" value="A/G_cyclase_CS"/>
</dbReference>
<evidence type="ECO:0000256" key="11">
    <source>
        <dbReference type="ARBA" id="ARBA00022998"/>
    </source>
</evidence>
<evidence type="ECO:0000256" key="10">
    <source>
        <dbReference type="ARBA" id="ARBA00022989"/>
    </source>
</evidence>
<name>H0HZC1_9HYPH</name>
<dbReference type="Pfam" id="PF20967">
    <property type="entry name" value="MASE7"/>
    <property type="match status" value="1"/>
</dbReference>
<dbReference type="PROSITE" id="PS00452">
    <property type="entry name" value="GUANYLATE_CYCLASE_1"/>
    <property type="match status" value="1"/>
</dbReference>
<dbReference type="InterPro" id="IPR001054">
    <property type="entry name" value="A/G_cyclase"/>
</dbReference>
<keyword evidence="5 18" id="KW-0812">Transmembrane</keyword>
<keyword evidence="21" id="KW-1185">Reference proteome</keyword>
<evidence type="ECO:0000256" key="9">
    <source>
        <dbReference type="ARBA" id="ARBA00022842"/>
    </source>
</evidence>
<dbReference type="GO" id="GO:0001653">
    <property type="term" value="F:peptide receptor activity"/>
    <property type="evidence" value="ECO:0007669"/>
    <property type="project" value="TreeGrafter"/>
</dbReference>
<keyword evidence="12 18" id="KW-0472">Membrane</keyword>
<keyword evidence="9" id="KW-0460">Magnesium</keyword>
<evidence type="ECO:0000256" key="13">
    <source>
        <dbReference type="ARBA" id="ARBA00023239"/>
    </source>
</evidence>
<dbReference type="Pfam" id="PF00211">
    <property type="entry name" value="Guanylate_cyc"/>
    <property type="match status" value="1"/>
</dbReference>
<dbReference type="GO" id="GO:0035556">
    <property type="term" value="P:intracellular signal transduction"/>
    <property type="evidence" value="ECO:0007669"/>
    <property type="project" value="InterPro"/>
</dbReference>
<keyword evidence="10 18" id="KW-1133">Transmembrane helix</keyword>
<dbReference type="InterPro" id="IPR029787">
    <property type="entry name" value="Nucleotide_cyclase"/>
</dbReference>
<dbReference type="GO" id="GO:0006171">
    <property type="term" value="P:cAMP biosynthetic process"/>
    <property type="evidence" value="ECO:0007669"/>
    <property type="project" value="UniProtKB-KW"/>
</dbReference>
<evidence type="ECO:0000256" key="1">
    <source>
        <dbReference type="ARBA" id="ARBA00001593"/>
    </source>
</evidence>
<sequence length="299" mass="32300">MHFLGYAAGAVLVWGIRPVAPLIVVAVVALVFIVLLEIFAPNDGGLLSGTAMLGGFIGSVSAATAIIVAVVFYAVRETEKAEAVAEFEFARSETLLRNILPGAVADRLKSRTEKVIADRHDEASVLFADMAGFTAAAGETSPPDLVSFLNEVFTAFDHLVERHGLEKIKTTGDNYMVVSGVPVARQDHAAALLRLGIDMLDKAKHMHYPNGGNVFIRIGIASGPVVAGVVGMKKFFYDVWGDTVNVASRMESTGVPGRIQVAPETYRRVLDEFEFEEREPVEVKGKGKMTTWLLMQPPN</sequence>
<proteinExistence type="inferred from homology"/>
<evidence type="ECO:0000259" key="19">
    <source>
        <dbReference type="PROSITE" id="PS50125"/>
    </source>
</evidence>
<dbReference type="PATRIC" id="fig|1107882.3.peg.5375"/>
<evidence type="ECO:0000256" key="3">
    <source>
        <dbReference type="ARBA" id="ARBA00012201"/>
    </source>
</evidence>